<comment type="similarity">
    <text evidence="2">Belongs to the class I-like SAM-binding methyltransferase superfamily. Erg6/SMT family.</text>
</comment>
<keyword evidence="3" id="KW-0472">Membrane</keyword>
<dbReference type="Gene3D" id="3.40.50.150">
    <property type="entry name" value="Vaccinia Virus protein VP39"/>
    <property type="match status" value="1"/>
</dbReference>
<sequence>MNPAKSQIQAYYNSFEARIGYAIFLGGTRHFGYYFSDKSWPWPIGPALERMNSVLLGKLNTHPEERVLDAGCGEGYVAIYMARKGQLYVEGIDLTPHHVVKARANVLRAGLSDRVKIREGDYHDLSDFENASFDAVYAMETLVHASHPDNVLQEFFRVLKPGGRLVLHDWDHTDRAKMPSKYSGLVFDRINSGSGMPTFSSSNTDDHQRMMAEAGFSDIEQRDLSKNIVPMLWLFYIFALVPFTILWLFGIEEWFPSTSAGVISYVYRDYWRYLQVVGTKPGGKK</sequence>
<dbReference type="AlphaFoldDB" id="A0A8H3FUP7"/>
<reference evidence="5" key="1">
    <citation type="submission" date="2021-03" db="EMBL/GenBank/DDBJ databases">
        <authorList>
            <person name="Tagirdzhanova G."/>
        </authorList>
    </citation>
    <scope>NUCLEOTIDE SEQUENCE</scope>
</reference>
<keyword evidence="1" id="KW-0808">Transferase</keyword>
<keyword evidence="6" id="KW-1185">Reference proteome</keyword>
<dbReference type="PANTHER" id="PTHR44068:SF1">
    <property type="entry name" value="HYPOTHETICAL LOC100005854"/>
    <property type="match status" value="1"/>
</dbReference>
<dbReference type="GO" id="GO:0003838">
    <property type="term" value="F:sterol 24-C-methyltransferase activity"/>
    <property type="evidence" value="ECO:0007669"/>
    <property type="project" value="TreeGrafter"/>
</dbReference>
<keyword evidence="3" id="KW-1133">Transmembrane helix</keyword>
<evidence type="ECO:0000256" key="3">
    <source>
        <dbReference type="SAM" id="Phobius"/>
    </source>
</evidence>
<name>A0A8H3FUP7_9LECA</name>
<evidence type="ECO:0000313" key="5">
    <source>
        <dbReference type="EMBL" id="CAF9931392.1"/>
    </source>
</evidence>
<keyword evidence="3" id="KW-0812">Transmembrane</keyword>
<dbReference type="InterPro" id="IPR029063">
    <property type="entry name" value="SAM-dependent_MTases_sf"/>
</dbReference>
<organism evidence="5 6">
    <name type="scientific">Gomphillus americanus</name>
    <dbReference type="NCBI Taxonomy" id="1940652"/>
    <lineage>
        <taxon>Eukaryota</taxon>
        <taxon>Fungi</taxon>
        <taxon>Dikarya</taxon>
        <taxon>Ascomycota</taxon>
        <taxon>Pezizomycotina</taxon>
        <taxon>Lecanoromycetes</taxon>
        <taxon>OSLEUM clade</taxon>
        <taxon>Ostropomycetidae</taxon>
        <taxon>Ostropales</taxon>
        <taxon>Graphidaceae</taxon>
        <taxon>Gomphilloideae</taxon>
        <taxon>Gomphillus</taxon>
    </lineage>
</organism>
<gene>
    <name evidence="5" type="ORF">GOMPHAMPRED_005909</name>
</gene>
<dbReference type="SUPFAM" id="SSF53335">
    <property type="entry name" value="S-adenosyl-L-methionine-dependent methyltransferases"/>
    <property type="match status" value="1"/>
</dbReference>
<evidence type="ECO:0000256" key="2">
    <source>
        <dbReference type="ARBA" id="ARBA00038188"/>
    </source>
</evidence>
<comment type="caution">
    <text evidence="5">The sequence shown here is derived from an EMBL/GenBank/DDBJ whole genome shotgun (WGS) entry which is preliminary data.</text>
</comment>
<accession>A0A8H3FUP7</accession>
<dbReference type="GO" id="GO:0006696">
    <property type="term" value="P:ergosterol biosynthetic process"/>
    <property type="evidence" value="ECO:0007669"/>
    <property type="project" value="TreeGrafter"/>
</dbReference>
<dbReference type="InterPro" id="IPR050447">
    <property type="entry name" value="Erg6_SMT_methyltransf"/>
</dbReference>
<dbReference type="GO" id="GO:0005783">
    <property type="term" value="C:endoplasmic reticulum"/>
    <property type="evidence" value="ECO:0007669"/>
    <property type="project" value="TreeGrafter"/>
</dbReference>
<evidence type="ECO:0000313" key="6">
    <source>
        <dbReference type="Proteomes" id="UP000664169"/>
    </source>
</evidence>
<dbReference type="InterPro" id="IPR013216">
    <property type="entry name" value="Methyltransf_11"/>
</dbReference>
<protein>
    <recommendedName>
        <fullName evidence="4">Methyltransferase type 11 domain-containing protein</fullName>
    </recommendedName>
</protein>
<feature type="transmembrane region" description="Helical" evidence="3">
    <location>
        <begin position="231"/>
        <end position="249"/>
    </location>
</feature>
<dbReference type="Pfam" id="PF08241">
    <property type="entry name" value="Methyltransf_11"/>
    <property type="match status" value="1"/>
</dbReference>
<evidence type="ECO:0000256" key="1">
    <source>
        <dbReference type="ARBA" id="ARBA00022679"/>
    </source>
</evidence>
<dbReference type="PANTHER" id="PTHR44068">
    <property type="entry name" value="ZGC:194242"/>
    <property type="match status" value="1"/>
</dbReference>
<dbReference type="EMBL" id="CAJPDQ010000038">
    <property type="protein sequence ID" value="CAF9931392.1"/>
    <property type="molecule type" value="Genomic_DNA"/>
</dbReference>
<evidence type="ECO:0000259" key="4">
    <source>
        <dbReference type="Pfam" id="PF08241"/>
    </source>
</evidence>
<proteinExistence type="inferred from homology"/>
<dbReference type="OrthoDB" id="540004at2759"/>
<feature type="domain" description="Methyltransferase type 11" evidence="4">
    <location>
        <begin position="68"/>
        <end position="167"/>
    </location>
</feature>
<dbReference type="CDD" id="cd02440">
    <property type="entry name" value="AdoMet_MTases"/>
    <property type="match status" value="1"/>
</dbReference>
<dbReference type="Proteomes" id="UP000664169">
    <property type="component" value="Unassembled WGS sequence"/>
</dbReference>